<evidence type="ECO:0000256" key="2">
    <source>
        <dbReference type="ARBA" id="ARBA00009677"/>
    </source>
</evidence>
<dbReference type="GO" id="GO:0009425">
    <property type="term" value="C:bacterial-type flagellum basal body"/>
    <property type="evidence" value="ECO:0007669"/>
    <property type="project" value="UniProtKB-SubCell"/>
</dbReference>
<keyword evidence="8" id="KW-0282">Flagellum</keyword>
<dbReference type="InterPro" id="IPR019776">
    <property type="entry name" value="Flagellar_basal_body_rod_CS"/>
</dbReference>
<dbReference type="EMBL" id="JACHWZ010000032">
    <property type="protein sequence ID" value="MBB3063484.1"/>
    <property type="molecule type" value="Genomic_DNA"/>
</dbReference>
<dbReference type="Pfam" id="PF00460">
    <property type="entry name" value="Flg_bb_rod"/>
    <property type="match status" value="1"/>
</dbReference>
<keyword evidence="8" id="KW-0966">Cell projection</keyword>
<comment type="subcellular location">
    <subcellularLocation>
        <location evidence="1 4">Bacterial flagellum basal body</location>
    </subcellularLocation>
</comment>
<feature type="domain" description="Flagellar hook protein FlgE/F/G-like D1" evidence="7">
    <location>
        <begin position="89"/>
        <end position="152"/>
    </location>
</feature>
<evidence type="ECO:0000313" key="9">
    <source>
        <dbReference type="Proteomes" id="UP000535937"/>
    </source>
</evidence>
<keyword evidence="8" id="KW-0969">Cilium</keyword>
<dbReference type="InterPro" id="IPR001444">
    <property type="entry name" value="Flag_bb_rod_N"/>
</dbReference>
<keyword evidence="9" id="KW-1185">Reference proteome</keyword>
<dbReference type="InterPro" id="IPR020013">
    <property type="entry name" value="Flagellar_FlgE/F/G"/>
</dbReference>
<protein>
    <submittedName>
        <fullName evidence="8">Flagellar basal-body rod protein FlgG</fullName>
    </submittedName>
</protein>
<dbReference type="PANTHER" id="PTHR30435">
    <property type="entry name" value="FLAGELLAR PROTEIN"/>
    <property type="match status" value="1"/>
</dbReference>
<dbReference type="InterPro" id="IPR053967">
    <property type="entry name" value="LlgE_F_G-like_D1"/>
</dbReference>
<evidence type="ECO:0000259" key="7">
    <source>
        <dbReference type="Pfam" id="PF22692"/>
    </source>
</evidence>
<feature type="domain" description="Flagellar basal body rod protein N-terminal" evidence="5">
    <location>
        <begin position="5"/>
        <end position="35"/>
    </location>
</feature>
<dbReference type="RefSeq" id="WP_183463706.1">
    <property type="nucleotide sequence ID" value="NZ_JACHWZ010000032.1"/>
</dbReference>
<dbReference type="GO" id="GO:0071978">
    <property type="term" value="P:bacterial-type flagellum-dependent swarming motility"/>
    <property type="evidence" value="ECO:0007669"/>
    <property type="project" value="TreeGrafter"/>
</dbReference>
<sequence length="254" mass="27424">MIEALYIAATGMHAEASQIDTISNNMANLNTTAYKRQGVSFESLMYQAQENGATGSRNQSYGMGAVADKIVRFFEPGDIKSSENWLDVAISGKGFFEVELPNGALAYTRAGNFKLDENGFLSTREGHLLADRIQMPADSSQLRITDGGDVYATFPDSSEELIGSISLAGFMAEQDLDAISGGLYIANESSGSAFYSEPGDGGLGLVRQGYVETSNVDLVEEMLSLTMAQRAYEGNSQVIRAADEMMRINNSLRI</sequence>
<gene>
    <name evidence="8" type="ORF">FHS09_004342</name>
</gene>
<evidence type="ECO:0000313" key="8">
    <source>
        <dbReference type="EMBL" id="MBB3063484.1"/>
    </source>
</evidence>
<feature type="domain" description="Flagellar basal-body/hook protein C-terminal" evidence="6">
    <location>
        <begin position="207"/>
        <end position="248"/>
    </location>
</feature>
<dbReference type="InterPro" id="IPR010930">
    <property type="entry name" value="Flg_bb/hook_C_dom"/>
</dbReference>
<keyword evidence="3 4" id="KW-0975">Bacterial flagellum</keyword>
<dbReference type="NCBIfam" id="TIGR03506">
    <property type="entry name" value="FlgEFG_subfam"/>
    <property type="match status" value="2"/>
</dbReference>
<dbReference type="PROSITE" id="PS00588">
    <property type="entry name" value="FLAGELLA_BB_ROD"/>
    <property type="match status" value="1"/>
</dbReference>
<dbReference type="Pfam" id="PF22692">
    <property type="entry name" value="LlgE_F_G_D1"/>
    <property type="match status" value="1"/>
</dbReference>
<evidence type="ECO:0000256" key="3">
    <source>
        <dbReference type="ARBA" id="ARBA00023143"/>
    </source>
</evidence>
<dbReference type="AlphaFoldDB" id="A0A7W4WFX0"/>
<dbReference type="Proteomes" id="UP000535937">
    <property type="component" value="Unassembled WGS sequence"/>
</dbReference>
<accession>A0A7W4WFX0</accession>
<comment type="similarity">
    <text evidence="2 4">Belongs to the flagella basal body rod proteins family.</text>
</comment>
<reference evidence="8 9" key="1">
    <citation type="submission" date="2020-08" db="EMBL/GenBank/DDBJ databases">
        <title>Genomic Encyclopedia of Type Strains, Phase III (KMG-III): the genomes of soil and plant-associated and newly described type strains.</title>
        <authorList>
            <person name="Whitman W."/>
        </authorList>
    </citation>
    <scope>NUCLEOTIDE SEQUENCE [LARGE SCALE GENOMIC DNA]</scope>
    <source>
        <strain evidence="8 9">CECT 8799</strain>
    </source>
</reference>
<dbReference type="PANTHER" id="PTHR30435:SF19">
    <property type="entry name" value="FLAGELLAR BASAL-BODY ROD PROTEIN FLGG"/>
    <property type="match status" value="1"/>
</dbReference>
<dbReference type="Pfam" id="PF06429">
    <property type="entry name" value="Flg_bbr_C"/>
    <property type="match status" value="1"/>
</dbReference>
<comment type="caution">
    <text evidence="8">The sequence shown here is derived from an EMBL/GenBank/DDBJ whole genome shotgun (WGS) entry which is preliminary data.</text>
</comment>
<name>A0A7W4WFX0_9GAMM</name>
<dbReference type="InterPro" id="IPR037925">
    <property type="entry name" value="FlgE/F/G-like"/>
</dbReference>
<evidence type="ECO:0000256" key="4">
    <source>
        <dbReference type="RuleBase" id="RU362116"/>
    </source>
</evidence>
<organism evidence="8 9">
    <name type="scientific">Microbulbifer rhizosphaerae</name>
    <dbReference type="NCBI Taxonomy" id="1562603"/>
    <lineage>
        <taxon>Bacteria</taxon>
        <taxon>Pseudomonadati</taxon>
        <taxon>Pseudomonadota</taxon>
        <taxon>Gammaproteobacteria</taxon>
        <taxon>Cellvibrionales</taxon>
        <taxon>Microbulbiferaceae</taxon>
        <taxon>Microbulbifer</taxon>
    </lineage>
</organism>
<proteinExistence type="inferred from homology"/>
<evidence type="ECO:0000259" key="6">
    <source>
        <dbReference type="Pfam" id="PF06429"/>
    </source>
</evidence>
<evidence type="ECO:0000259" key="5">
    <source>
        <dbReference type="Pfam" id="PF00460"/>
    </source>
</evidence>
<evidence type="ECO:0000256" key="1">
    <source>
        <dbReference type="ARBA" id="ARBA00004117"/>
    </source>
</evidence>
<dbReference type="SUPFAM" id="SSF117143">
    <property type="entry name" value="Flagellar hook protein flgE"/>
    <property type="match status" value="1"/>
</dbReference>